<evidence type="ECO:0000313" key="1">
    <source>
        <dbReference type="EMBL" id="KAL0943007.1"/>
    </source>
</evidence>
<dbReference type="EMBL" id="VUJX02000001">
    <property type="protein sequence ID" value="KAL0943007.1"/>
    <property type="molecule type" value="Genomic_DNA"/>
</dbReference>
<reference evidence="1 2" key="1">
    <citation type="journal article" date="2020" name="Phytopathology">
        <title>Genome Sequence Resources of Colletotrichum truncatum, C. plurivorum, C. musicola, and C. sojae: Four Species Pathogenic to Soybean (Glycine max).</title>
        <authorList>
            <person name="Rogerio F."/>
            <person name="Boufleur T.R."/>
            <person name="Ciampi-Guillardi M."/>
            <person name="Sukno S.A."/>
            <person name="Thon M.R."/>
            <person name="Massola Junior N.S."/>
            <person name="Baroncelli R."/>
        </authorList>
    </citation>
    <scope>NUCLEOTIDE SEQUENCE [LARGE SCALE GENOMIC DNA]</scope>
    <source>
        <strain evidence="1 2">CMES1059</strain>
    </source>
</reference>
<organism evidence="1 2">
    <name type="scientific">Colletotrichum truncatum</name>
    <name type="common">Anthracnose fungus</name>
    <name type="synonym">Colletotrichum capsici</name>
    <dbReference type="NCBI Taxonomy" id="5467"/>
    <lineage>
        <taxon>Eukaryota</taxon>
        <taxon>Fungi</taxon>
        <taxon>Dikarya</taxon>
        <taxon>Ascomycota</taxon>
        <taxon>Pezizomycotina</taxon>
        <taxon>Sordariomycetes</taxon>
        <taxon>Hypocreomycetidae</taxon>
        <taxon>Glomerellales</taxon>
        <taxon>Glomerellaceae</taxon>
        <taxon>Colletotrichum</taxon>
        <taxon>Colletotrichum truncatum species complex</taxon>
    </lineage>
</organism>
<name>A0ACC3ZFV1_COLTU</name>
<protein>
    <submittedName>
        <fullName evidence="1">Covalently-linked cell wall protein</fullName>
    </submittedName>
</protein>
<gene>
    <name evidence="1" type="ORF">CTRU02_200893</name>
</gene>
<sequence>MKFSVATIISLATSVLAMPQASPSGGALAPKDGPPPSCQTSYEGNFGITVVELGKRSLETRTNCGQKGSLDLTLKNGVLTDSQGRIGSIVANYQFQFDGPPQVDAIYTSGFSVCSNGSLALGGSTTFYRCLSGNFYNLYDRHWAEQCSPIHLSVLPCGENAPIPSGGNVVGTTMVATALVTVIEDGQPQVIPTTIPIPICQIGDGQIQGHTTPCGEIPPVTKTRPPAPPASQPPYTPPVTVVPPPVTTPAVPPPVQTPPVQTPSRPPTPPANTSVPIRPPASTTPVAPPVAAGQQMVPATFMAVVAGLMAVLYMI</sequence>
<proteinExistence type="predicted"/>
<keyword evidence="2" id="KW-1185">Reference proteome</keyword>
<accession>A0ACC3ZFV1</accession>
<dbReference type="Proteomes" id="UP000805649">
    <property type="component" value="Unassembled WGS sequence"/>
</dbReference>
<comment type="caution">
    <text evidence="1">The sequence shown here is derived from an EMBL/GenBank/DDBJ whole genome shotgun (WGS) entry which is preliminary data.</text>
</comment>
<evidence type="ECO:0000313" key="2">
    <source>
        <dbReference type="Proteomes" id="UP000805649"/>
    </source>
</evidence>